<dbReference type="AlphaFoldDB" id="C6C708"/>
<dbReference type="KEGG" id="dda:Dd703_2115"/>
<protein>
    <recommendedName>
        <fullName evidence="4">DUF1800 domain-containing protein</fullName>
    </recommendedName>
</protein>
<proteinExistence type="predicted"/>
<evidence type="ECO:0000313" key="3">
    <source>
        <dbReference type="Proteomes" id="UP000002734"/>
    </source>
</evidence>
<organism evidence="2 3">
    <name type="scientific">Musicola paradisiaca (strain Ech703)</name>
    <name type="common">Dickeya paradisiaca</name>
    <name type="synonym">Dickeya dadantii</name>
    <dbReference type="NCBI Taxonomy" id="579405"/>
    <lineage>
        <taxon>Bacteria</taxon>
        <taxon>Pseudomonadati</taxon>
        <taxon>Pseudomonadota</taxon>
        <taxon>Gammaproteobacteria</taxon>
        <taxon>Enterobacterales</taxon>
        <taxon>Pectobacteriaceae</taxon>
        <taxon>Musicola</taxon>
    </lineage>
</organism>
<dbReference type="Proteomes" id="UP000002734">
    <property type="component" value="Chromosome"/>
</dbReference>
<dbReference type="InterPro" id="IPR014917">
    <property type="entry name" value="DUF1800"/>
</dbReference>
<evidence type="ECO:0000313" key="2">
    <source>
        <dbReference type="EMBL" id="ACS85902.1"/>
    </source>
</evidence>
<evidence type="ECO:0008006" key="4">
    <source>
        <dbReference type="Google" id="ProtNLM"/>
    </source>
</evidence>
<dbReference type="RefSeq" id="WP_015853811.1">
    <property type="nucleotide sequence ID" value="NC_012880.1"/>
</dbReference>
<dbReference type="Pfam" id="PF08811">
    <property type="entry name" value="DUF1800"/>
    <property type="match status" value="1"/>
</dbReference>
<sequence length="628" mass="70701">MALVPWWALLRTFHLAAPAALLLSSAAQALTPDDAAHLLGRTSFGADTQEMAAYLPLTREQAVERLLDSLTAPPYLQPPRFVSQPRPNYWGHNWESNEVIFYRINEIQQLQSGWMQEMIETPTPFADRLALFWHGHFVSRFQNTRISAPFYDQLQVFRQWGGRNFRELLRAILRDPMMLSGLDNVQNTRSHPNENLARELMELFTLGVGNYTEQDVKTVARLLAGHSVERENGWRYRLNEADADSGEKTILGRTLAAGKTDAIDDLVDILLAQPQTAEFIAKKFFLDFVAPQPDPQEITRLAAILRDSDYDLTVFLRALLSSDAFWRPQNRLSLIKSPLELIVGFARTTQLRMPDYKILVDYADMLGQSAFMAPDVSGWKGGNHWLSISSLVNRARVMRRLWVAVAQSRQYPPDVTAGLRLRFSSEYRATPARFTVNMDGVPVGTITAAAGLRTLEDEKASNESGALKPMWENAVIPLPALPANPRSMTIEFIPPDTDTHLFINWIALNGRRYSPMNARWVGAERGRCPTDVPRGAFYCPAKLQFDLTPIDNDQATLADLHAPLNANIEYGTAHLQLTPTTGDRPHGLPARASDTTPAPVLIQTAQDIDRLREEAFRAYTFDPAYHLK</sequence>
<accession>C6C708</accession>
<name>C6C708_MUSP7</name>
<reference evidence="2" key="1">
    <citation type="submission" date="2009-06" db="EMBL/GenBank/DDBJ databases">
        <title>Complete sequence of Dickeya dadantii Ech703.</title>
        <authorList>
            <consortium name="US DOE Joint Genome Institute"/>
            <person name="Lucas S."/>
            <person name="Copeland A."/>
            <person name="Lapidus A."/>
            <person name="Glavina del Rio T."/>
            <person name="Dalin E."/>
            <person name="Tice H."/>
            <person name="Bruce D."/>
            <person name="Goodwin L."/>
            <person name="Pitluck S."/>
            <person name="Chertkov O."/>
            <person name="Brettin T."/>
            <person name="Detter J.C."/>
            <person name="Han C."/>
            <person name="Larimer F."/>
            <person name="Land M."/>
            <person name="Hauser L."/>
            <person name="Kyrpides N."/>
            <person name="Mikhailova N."/>
            <person name="Balakrishnan V."/>
            <person name="Glasner J."/>
            <person name="Perna N.T."/>
        </authorList>
    </citation>
    <scope>NUCLEOTIDE SEQUENCE [LARGE SCALE GENOMIC DNA]</scope>
    <source>
        <strain evidence="2">Ech703</strain>
    </source>
</reference>
<feature type="chain" id="PRO_5002963013" description="DUF1800 domain-containing protein" evidence="1">
    <location>
        <begin position="30"/>
        <end position="628"/>
    </location>
</feature>
<feature type="signal peptide" evidence="1">
    <location>
        <begin position="1"/>
        <end position="29"/>
    </location>
</feature>
<keyword evidence="3" id="KW-1185">Reference proteome</keyword>
<keyword evidence="1" id="KW-0732">Signal</keyword>
<dbReference type="EMBL" id="CP001654">
    <property type="protein sequence ID" value="ACS85902.1"/>
    <property type="molecule type" value="Genomic_DNA"/>
</dbReference>
<dbReference type="STRING" id="579405.Dd703_2115"/>
<dbReference type="HOGENOM" id="CLU_419112_0_0_6"/>
<dbReference type="eggNOG" id="COG5267">
    <property type="taxonomic scope" value="Bacteria"/>
</dbReference>
<evidence type="ECO:0000256" key="1">
    <source>
        <dbReference type="SAM" id="SignalP"/>
    </source>
</evidence>
<gene>
    <name evidence="2" type="ordered locus">Dd703_2115</name>
</gene>